<sequence>MHEQIIITAGGERLVVIPEADYLAMLDAIEDREDIAAIEKFHRRLAAGEEELLPAEMANRILDGENKIRVWREYRGMSARELASTAQISTSYLSQVETGSREGGIDTLKRIAAALRVSIDDLV</sequence>
<dbReference type="Pfam" id="PF01381">
    <property type="entry name" value="HTH_3"/>
    <property type="match status" value="1"/>
</dbReference>
<dbReference type="STRING" id="589865.DaAHT2_0997"/>
<dbReference type="InParanoid" id="D6Z2C5"/>
<evidence type="ECO:0000256" key="1">
    <source>
        <dbReference type="ARBA" id="ARBA00023125"/>
    </source>
</evidence>
<dbReference type="OrthoDB" id="5679339at2"/>
<dbReference type="eggNOG" id="COG1396">
    <property type="taxonomic scope" value="Bacteria"/>
</dbReference>
<dbReference type="GO" id="GO:0003677">
    <property type="term" value="F:DNA binding"/>
    <property type="evidence" value="ECO:0007669"/>
    <property type="project" value="UniProtKB-KW"/>
</dbReference>
<dbReference type="InterPro" id="IPR001387">
    <property type="entry name" value="Cro/C1-type_HTH"/>
</dbReference>
<evidence type="ECO:0000313" key="3">
    <source>
        <dbReference type="EMBL" id="ADH85700.1"/>
    </source>
</evidence>
<gene>
    <name evidence="3" type="ordered locus">DaAHT2_0997</name>
</gene>
<dbReference type="PANTHER" id="PTHR46797:SF1">
    <property type="entry name" value="METHYLPHOSPHONATE SYNTHASE"/>
    <property type="match status" value="1"/>
</dbReference>
<dbReference type="AlphaFoldDB" id="D6Z2C5"/>
<protein>
    <submittedName>
        <fullName evidence="3">Transcriptional regulator, XRE family</fullName>
    </submittedName>
</protein>
<dbReference type="PROSITE" id="PS50943">
    <property type="entry name" value="HTH_CROC1"/>
    <property type="match status" value="1"/>
</dbReference>
<dbReference type="Gene3D" id="1.10.260.40">
    <property type="entry name" value="lambda repressor-like DNA-binding domains"/>
    <property type="match status" value="1"/>
</dbReference>
<keyword evidence="4" id="KW-1185">Reference proteome</keyword>
<name>D6Z2C5_DESAT</name>
<organism evidence="3 4">
    <name type="scientific">Desulfurivibrio alkaliphilus (strain DSM 19089 / UNIQEM U267 / AHT2)</name>
    <dbReference type="NCBI Taxonomy" id="589865"/>
    <lineage>
        <taxon>Bacteria</taxon>
        <taxon>Pseudomonadati</taxon>
        <taxon>Thermodesulfobacteriota</taxon>
        <taxon>Desulfobulbia</taxon>
        <taxon>Desulfobulbales</taxon>
        <taxon>Desulfobulbaceae</taxon>
        <taxon>Desulfurivibrio</taxon>
    </lineage>
</organism>
<dbReference type="SMART" id="SM00530">
    <property type="entry name" value="HTH_XRE"/>
    <property type="match status" value="1"/>
</dbReference>
<reference evidence="4" key="1">
    <citation type="submission" date="2010-02" db="EMBL/GenBank/DDBJ databases">
        <title>Complete sequence of Desulfurivibrio alkaliphilus AHT2.</title>
        <authorList>
            <consortium name="US DOE Joint Genome Institute"/>
            <person name="Pitluck S."/>
            <person name="Chertkov O."/>
            <person name="Detter J.C."/>
            <person name="Han C."/>
            <person name="Tapia R."/>
            <person name="Larimer F."/>
            <person name="Land M."/>
            <person name="Hauser L."/>
            <person name="Kyrpides N."/>
            <person name="Mikhailova N."/>
            <person name="Sorokin D.Y."/>
            <person name="Muyzer G."/>
            <person name="Woyke T."/>
        </authorList>
    </citation>
    <scope>NUCLEOTIDE SEQUENCE [LARGE SCALE GENOMIC DNA]</scope>
    <source>
        <strain evidence="4">DSM 19089 / UNIQEM U267 / AHT2</strain>
    </source>
</reference>
<proteinExistence type="predicted"/>
<evidence type="ECO:0000259" key="2">
    <source>
        <dbReference type="PROSITE" id="PS50943"/>
    </source>
</evidence>
<keyword evidence="1" id="KW-0238">DNA-binding</keyword>
<dbReference type="PANTHER" id="PTHR46797">
    <property type="entry name" value="HTH-TYPE TRANSCRIPTIONAL REGULATOR"/>
    <property type="match status" value="1"/>
</dbReference>
<dbReference type="SUPFAM" id="SSF47413">
    <property type="entry name" value="lambda repressor-like DNA-binding domains"/>
    <property type="match status" value="1"/>
</dbReference>
<accession>D6Z2C5</accession>
<dbReference type="Proteomes" id="UP000001508">
    <property type="component" value="Chromosome"/>
</dbReference>
<dbReference type="GO" id="GO:0005829">
    <property type="term" value="C:cytosol"/>
    <property type="evidence" value="ECO:0007669"/>
    <property type="project" value="TreeGrafter"/>
</dbReference>
<dbReference type="GO" id="GO:0003700">
    <property type="term" value="F:DNA-binding transcription factor activity"/>
    <property type="evidence" value="ECO:0007669"/>
    <property type="project" value="TreeGrafter"/>
</dbReference>
<dbReference type="InterPro" id="IPR050807">
    <property type="entry name" value="TransReg_Diox_bact_type"/>
</dbReference>
<feature type="domain" description="HTH cro/C1-type" evidence="2">
    <location>
        <begin position="68"/>
        <end position="122"/>
    </location>
</feature>
<dbReference type="HOGENOM" id="CLU_136757_2_1_7"/>
<dbReference type="KEGG" id="dak:DaAHT2_0997"/>
<dbReference type="InterPro" id="IPR010982">
    <property type="entry name" value="Lambda_DNA-bd_dom_sf"/>
</dbReference>
<dbReference type="CDD" id="cd00093">
    <property type="entry name" value="HTH_XRE"/>
    <property type="match status" value="1"/>
</dbReference>
<evidence type="ECO:0000313" key="4">
    <source>
        <dbReference type="Proteomes" id="UP000001508"/>
    </source>
</evidence>
<dbReference type="EMBL" id="CP001940">
    <property type="protein sequence ID" value="ADH85700.1"/>
    <property type="molecule type" value="Genomic_DNA"/>
</dbReference>
<dbReference type="RefSeq" id="WP_013163230.1">
    <property type="nucleotide sequence ID" value="NC_014216.1"/>
</dbReference>